<dbReference type="AlphaFoldDB" id="A0A1Y1I0N9"/>
<proteinExistence type="predicted"/>
<gene>
    <name evidence="1" type="ORF">KFL_000870030</name>
</gene>
<organism evidence="1 2">
    <name type="scientific">Klebsormidium nitens</name>
    <name type="common">Green alga</name>
    <name type="synonym">Ulothrix nitens</name>
    <dbReference type="NCBI Taxonomy" id="105231"/>
    <lineage>
        <taxon>Eukaryota</taxon>
        <taxon>Viridiplantae</taxon>
        <taxon>Streptophyta</taxon>
        <taxon>Klebsormidiophyceae</taxon>
        <taxon>Klebsormidiales</taxon>
        <taxon>Klebsormidiaceae</taxon>
        <taxon>Klebsormidium</taxon>
    </lineage>
</organism>
<dbReference type="InterPro" id="IPR036047">
    <property type="entry name" value="F-box-like_dom_sf"/>
</dbReference>
<protein>
    <recommendedName>
        <fullName evidence="3">F-box domain-containing protein</fullName>
    </recommendedName>
</protein>
<reference evidence="1 2" key="1">
    <citation type="journal article" date="2014" name="Nat. Commun.">
        <title>Klebsormidium flaccidum genome reveals primary factors for plant terrestrial adaptation.</title>
        <authorList>
            <person name="Hori K."/>
            <person name="Maruyama F."/>
            <person name="Fujisawa T."/>
            <person name="Togashi T."/>
            <person name="Yamamoto N."/>
            <person name="Seo M."/>
            <person name="Sato S."/>
            <person name="Yamada T."/>
            <person name="Mori H."/>
            <person name="Tajima N."/>
            <person name="Moriyama T."/>
            <person name="Ikeuchi M."/>
            <person name="Watanabe M."/>
            <person name="Wada H."/>
            <person name="Kobayashi K."/>
            <person name="Saito M."/>
            <person name="Masuda T."/>
            <person name="Sasaki-Sekimoto Y."/>
            <person name="Mashiguchi K."/>
            <person name="Awai K."/>
            <person name="Shimojima M."/>
            <person name="Masuda S."/>
            <person name="Iwai M."/>
            <person name="Nobusawa T."/>
            <person name="Narise T."/>
            <person name="Kondo S."/>
            <person name="Saito H."/>
            <person name="Sato R."/>
            <person name="Murakawa M."/>
            <person name="Ihara Y."/>
            <person name="Oshima-Yamada Y."/>
            <person name="Ohtaka K."/>
            <person name="Satoh M."/>
            <person name="Sonobe K."/>
            <person name="Ishii M."/>
            <person name="Ohtani R."/>
            <person name="Kanamori-Sato M."/>
            <person name="Honoki R."/>
            <person name="Miyazaki D."/>
            <person name="Mochizuki H."/>
            <person name="Umetsu J."/>
            <person name="Higashi K."/>
            <person name="Shibata D."/>
            <person name="Kamiya Y."/>
            <person name="Sato N."/>
            <person name="Nakamura Y."/>
            <person name="Tabata S."/>
            <person name="Ida S."/>
            <person name="Kurokawa K."/>
            <person name="Ohta H."/>
        </authorList>
    </citation>
    <scope>NUCLEOTIDE SEQUENCE [LARGE SCALE GENOMIC DNA]</scope>
    <source>
        <strain evidence="1 2">NIES-2285</strain>
    </source>
</reference>
<name>A0A1Y1I0N9_KLENI</name>
<evidence type="ECO:0000313" key="2">
    <source>
        <dbReference type="Proteomes" id="UP000054558"/>
    </source>
</evidence>
<sequence length="261" mass="28857">MFSTMDEKKVKSSAELEDQGIICSEQILVPVITSLGHKDARALARACCLCRAFNAAGSAGPLWKEICRARWPDIPLEGLATLVTFVGGFKKLYAVPRYLEVVSFKCTKEVQAILPGRGAGLGIFIKRVPFLLSLNKLSPGLILAPAAKPFDVAEFGWGVVSEDQVQKNAAKPGVGKELYPFHMREFIEGFGTVWDLNMEVKRSVLSGYEITRGVTSHFDRATKHSSEVPFKLPGCEIHRKPKRRQGFAGEEAELYVFPIEK</sequence>
<evidence type="ECO:0008006" key="3">
    <source>
        <dbReference type="Google" id="ProtNLM"/>
    </source>
</evidence>
<dbReference type="EMBL" id="DF237036">
    <property type="protein sequence ID" value="GAQ81668.1"/>
    <property type="molecule type" value="Genomic_DNA"/>
</dbReference>
<dbReference type="Proteomes" id="UP000054558">
    <property type="component" value="Unassembled WGS sequence"/>
</dbReference>
<keyword evidence="2" id="KW-1185">Reference proteome</keyword>
<accession>A0A1Y1I0N9</accession>
<dbReference type="SUPFAM" id="SSF81383">
    <property type="entry name" value="F-box domain"/>
    <property type="match status" value="1"/>
</dbReference>
<evidence type="ECO:0000313" key="1">
    <source>
        <dbReference type="EMBL" id="GAQ81668.1"/>
    </source>
</evidence>